<feature type="region of interest" description="Disordered" evidence="1">
    <location>
        <begin position="411"/>
        <end position="434"/>
    </location>
</feature>
<evidence type="ECO:0000313" key="5">
    <source>
        <dbReference type="Proteomes" id="UP001585080"/>
    </source>
</evidence>
<dbReference type="InterPro" id="IPR029044">
    <property type="entry name" value="Nucleotide-diphossugar_trans"/>
</dbReference>
<dbReference type="GO" id="GO:0016757">
    <property type="term" value="F:glycosyltransferase activity"/>
    <property type="evidence" value="ECO:0007669"/>
    <property type="project" value="UniProtKB-KW"/>
</dbReference>
<gene>
    <name evidence="4" type="ORF">VSS16_18405</name>
</gene>
<comment type="caution">
    <text evidence="4">The sequence shown here is derived from an EMBL/GenBank/DDBJ whole genome shotgun (WGS) entry which is preliminary data.</text>
</comment>
<evidence type="ECO:0000259" key="2">
    <source>
        <dbReference type="Pfam" id="PF00535"/>
    </source>
</evidence>
<name>A0ABV5ECY8_9ACTN</name>
<dbReference type="SUPFAM" id="SSF53448">
    <property type="entry name" value="Nucleotide-diphospho-sugar transferases"/>
    <property type="match status" value="1"/>
</dbReference>
<dbReference type="EC" id="2.4.-.-" evidence="4"/>
<dbReference type="Pfam" id="PF22181">
    <property type="entry name" value="TarS_linker"/>
    <property type="match status" value="1"/>
</dbReference>
<dbReference type="PANTHER" id="PTHR43685:SF11">
    <property type="entry name" value="GLYCOSYLTRANSFERASE TAGX-RELATED"/>
    <property type="match status" value="1"/>
</dbReference>
<dbReference type="CDD" id="cd00761">
    <property type="entry name" value="Glyco_tranf_GTA_type"/>
    <property type="match status" value="1"/>
</dbReference>
<dbReference type="Gene3D" id="3.90.550.10">
    <property type="entry name" value="Spore Coat Polysaccharide Biosynthesis Protein SpsA, Chain A"/>
    <property type="match status" value="1"/>
</dbReference>
<dbReference type="InterPro" id="IPR050834">
    <property type="entry name" value="Glycosyltransf_2"/>
</dbReference>
<accession>A0ABV5ECY8</accession>
<keyword evidence="5" id="KW-1185">Reference proteome</keyword>
<sequence>MPGPTVTVIIAAYNAMPFLTRAVTSVVEQSIGREQLEVIVVDDGSTDGTAAELERLGGEHPGLVHVIHQENSGGPSAPRNVGLDHARGQFVFFLDADDYLGTEALERMVATAEKHGTDVVAGKMVGIGGRNARPSIFRQTQPRTDIFSSRAYWTLNPMKLFRRSLLEQHQLRFPTDLAIGEDQLFVGAAYLHASAISVLGDYDYLYWVLREDEGNLTRQHEGTEPRLRFLPRVIDMLVQKVPASPERDHLAHRHLTIEVGGIVRALTARQDRDVQEKTLRQLAETIEPLWHDGMNERLSALARLRVHLVRHHMLDEVLELAHFEKESAETSATVPLFIEDGRAYARYPFLRDPARAVPDVCYDVTNQLSAHHQLTRAELRGTTLHLSGYGYLDRVASQGITTALVLRERSTKTEHQLPVTPASTADPGTGADGDHDDHAQAGFTVTADLTTIADGKPLGDGLWDLFLTIGAQGLSKTVRIGSKRTTDAFHGLTTHVLPADDTLRAVTLYATKPHGNLTLDLGENYHDVLAHLSVDSPRWAADSPTEIEFTGRYTLGFHPDDALALVLDNGQGAVIVHPVHPTPGKESFTVRVPVTRLPAGSWTGALQLGPWTLPLPALPKNAAPAKWRRRGLPWYAKSLPSDDGQFSLIVAKTDLLKALTARVTS</sequence>
<feature type="domain" description="TarS/TarP linker" evidence="3">
    <location>
        <begin position="230"/>
        <end position="321"/>
    </location>
</feature>
<evidence type="ECO:0000259" key="3">
    <source>
        <dbReference type="Pfam" id="PF22181"/>
    </source>
</evidence>
<keyword evidence="4" id="KW-0808">Transferase</keyword>
<evidence type="ECO:0000256" key="1">
    <source>
        <dbReference type="SAM" id="MobiDB-lite"/>
    </source>
</evidence>
<dbReference type="InterPro" id="IPR001173">
    <property type="entry name" value="Glyco_trans_2-like"/>
</dbReference>
<evidence type="ECO:0000313" key="4">
    <source>
        <dbReference type="EMBL" id="MFB8774675.1"/>
    </source>
</evidence>
<dbReference type="Pfam" id="PF00535">
    <property type="entry name" value="Glycos_transf_2"/>
    <property type="match status" value="1"/>
</dbReference>
<dbReference type="Proteomes" id="UP001585080">
    <property type="component" value="Unassembled WGS sequence"/>
</dbReference>
<reference evidence="4 5" key="1">
    <citation type="submission" date="2024-01" db="EMBL/GenBank/DDBJ databases">
        <title>Genome mining of biosynthetic gene clusters to explore secondary metabolites of Streptomyces sp.</title>
        <authorList>
            <person name="Baig A."/>
            <person name="Ajitkumar Shintre N."/>
            <person name="Kumar H."/>
            <person name="Anbarasu A."/>
            <person name="Ramaiah S."/>
        </authorList>
    </citation>
    <scope>NUCLEOTIDE SEQUENCE [LARGE SCALE GENOMIC DNA]</scope>
    <source>
        <strain evidence="4 5">A57</strain>
    </source>
</reference>
<dbReference type="EMBL" id="JAYMRP010000014">
    <property type="protein sequence ID" value="MFB8774675.1"/>
    <property type="molecule type" value="Genomic_DNA"/>
</dbReference>
<keyword evidence="4" id="KW-0328">Glycosyltransferase</keyword>
<organism evidence="4 5">
    <name type="scientific">Streptomyces broussonetiae</name>
    <dbReference type="NCBI Taxonomy" id="2686304"/>
    <lineage>
        <taxon>Bacteria</taxon>
        <taxon>Bacillati</taxon>
        <taxon>Actinomycetota</taxon>
        <taxon>Actinomycetes</taxon>
        <taxon>Kitasatosporales</taxon>
        <taxon>Streptomycetaceae</taxon>
        <taxon>Streptomyces</taxon>
    </lineage>
</organism>
<feature type="domain" description="Glycosyltransferase 2-like" evidence="2">
    <location>
        <begin position="7"/>
        <end position="138"/>
    </location>
</feature>
<dbReference type="PANTHER" id="PTHR43685">
    <property type="entry name" value="GLYCOSYLTRANSFERASE"/>
    <property type="match status" value="1"/>
</dbReference>
<proteinExistence type="predicted"/>
<dbReference type="InterPro" id="IPR054028">
    <property type="entry name" value="TarS/TarP_linker"/>
</dbReference>
<protein>
    <submittedName>
        <fullName evidence="4">Glycosyltransferase family 2 protein</fullName>
        <ecNumber evidence="4">2.4.-.-</ecNumber>
    </submittedName>
</protein>